<evidence type="ECO:0000313" key="9">
    <source>
        <dbReference type="Proteomes" id="UP000443000"/>
    </source>
</evidence>
<dbReference type="EMBL" id="WIVT01000034">
    <property type="protein sequence ID" value="MQU18779.1"/>
    <property type="molecule type" value="Genomic_DNA"/>
</dbReference>
<dbReference type="EMBL" id="WIWC01000039">
    <property type="protein sequence ID" value="MQT82080.1"/>
    <property type="molecule type" value="Genomic_DNA"/>
</dbReference>
<dbReference type="SUPFAM" id="SSF53955">
    <property type="entry name" value="Lysozyme-like"/>
    <property type="match status" value="1"/>
</dbReference>
<evidence type="ECO:0000256" key="1">
    <source>
        <dbReference type="ARBA" id="ARBA00007734"/>
    </source>
</evidence>
<evidence type="ECO:0000313" key="8">
    <source>
        <dbReference type="Proteomes" id="UP000437970"/>
    </source>
</evidence>
<sequence>MSIPPATPKPQPASPQDIAIVRQARLEDAAEQFEAMFLQQMLKQMRKAGDVLSEGSSMRSRQGDTLREMHDEAMAQTLATHRQTGIADLLVKQLSRGEAAAADSVHAGHRDMPPAPAAPPMADSLLTPIVNTWQRGVATVTRGAAALMALVERVIAHESAGQVAAVSSKGARGLMQLMPDTAREMAHELNVEYSEQRLITDGAYNKRLGVAYLDKLIKRYEGATVLAVAAYNAGPGRVDEWLKVNGDPRRGPISVSQWVERIPFAETRNYTRSILADLEPAAVPLAAAVMPPARADLPMKTIGLKPLPDPVALEDQVATSTISTAAAFSSAAFAPNMRLVRKEIES</sequence>
<evidence type="ECO:0000313" key="5">
    <source>
        <dbReference type="EMBL" id="MQT82080.1"/>
    </source>
</evidence>
<evidence type="ECO:0000313" key="7">
    <source>
        <dbReference type="EMBL" id="MQU27461.1"/>
    </source>
</evidence>
<dbReference type="AlphaFoldDB" id="A0A6A7Z3Q5"/>
<proteinExistence type="inferred from homology"/>
<dbReference type="Proteomes" id="UP000443000">
    <property type="component" value="Unassembled WGS sequence"/>
</dbReference>
<dbReference type="Pfam" id="PF01464">
    <property type="entry name" value="SLT"/>
    <property type="match status" value="1"/>
</dbReference>
<dbReference type="Gene3D" id="1.10.530.10">
    <property type="match status" value="1"/>
</dbReference>
<evidence type="ECO:0000256" key="2">
    <source>
        <dbReference type="ARBA" id="ARBA00022795"/>
    </source>
</evidence>
<name>A0A6A7Z3Q5_9PSED</name>
<dbReference type="Proteomes" id="UP000437970">
    <property type="component" value="Unassembled WGS sequence"/>
</dbReference>
<feature type="domain" description="Flagellar protein FlgJ N-terminal" evidence="4">
    <location>
        <begin position="43"/>
        <end position="93"/>
    </location>
</feature>
<comment type="caution">
    <text evidence="5">The sequence shown here is derived from an EMBL/GenBank/DDBJ whole genome shotgun (WGS) entry which is preliminary data.</text>
</comment>
<feature type="domain" description="Transglycosylase SLT" evidence="3">
    <location>
        <begin position="150"/>
        <end position="247"/>
    </location>
</feature>
<reference evidence="8 9" key="1">
    <citation type="submission" date="2019-10" db="EMBL/GenBank/DDBJ databases">
        <title>Evaluation of single-gene subtyping targets for Pseudomonas.</title>
        <authorList>
            <person name="Reichler S.J."/>
            <person name="Orsi R.H."/>
            <person name="Wiedmann M."/>
            <person name="Martin N.H."/>
            <person name="Murphy S.I."/>
        </authorList>
    </citation>
    <scope>NUCLEOTIDE SEQUENCE</scope>
    <source>
        <strain evidence="6 9">FSL R10-1594</strain>
        <strain evidence="7 8">FSL R10-1984</strain>
        <strain evidence="5">FSL R10-2339</strain>
    </source>
</reference>
<dbReference type="Pfam" id="PF10135">
    <property type="entry name" value="Rod-binding"/>
    <property type="match status" value="1"/>
</dbReference>
<comment type="similarity">
    <text evidence="1">Belongs to the transglycosylase Slt family.</text>
</comment>
<dbReference type="PANTHER" id="PTHR37423">
    <property type="entry name" value="SOLUBLE LYTIC MUREIN TRANSGLYCOSYLASE-RELATED"/>
    <property type="match status" value="1"/>
</dbReference>
<dbReference type="InterPro" id="IPR008258">
    <property type="entry name" value="Transglycosylase_SLT_dom_1"/>
</dbReference>
<dbReference type="EMBL" id="WIVW01000015">
    <property type="protein sequence ID" value="MQU27461.1"/>
    <property type="molecule type" value="Genomic_DNA"/>
</dbReference>
<evidence type="ECO:0000259" key="3">
    <source>
        <dbReference type="Pfam" id="PF01464"/>
    </source>
</evidence>
<dbReference type="PANTHER" id="PTHR37423:SF2">
    <property type="entry name" value="MEMBRANE-BOUND LYTIC MUREIN TRANSGLYCOSYLASE C"/>
    <property type="match status" value="1"/>
</dbReference>
<protein>
    <submittedName>
        <fullName evidence="5">Transglycosylase SLT domain-containing protein</fullName>
    </submittedName>
</protein>
<dbReference type="OrthoDB" id="9815002at2"/>
<dbReference type="RefSeq" id="WP_153379489.1">
    <property type="nucleotide sequence ID" value="NZ_JBITTT010000011.1"/>
</dbReference>
<dbReference type="InterPro" id="IPR023346">
    <property type="entry name" value="Lysozyme-like_dom_sf"/>
</dbReference>
<evidence type="ECO:0000313" key="6">
    <source>
        <dbReference type="EMBL" id="MQU18779.1"/>
    </source>
</evidence>
<dbReference type="InterPro" id="IPR019301">
    <property type="entry name" value="Flagellar_prot_FlgJ_N"/>
</dbReference>
<dbReference type="GO" id="GO:0044781">
    <property type="term" value="P:bacterial-type flagellum organization"/>
    <property type="evidence" value="ECO:0007669"/>
    <property type="project" value="UniProtKB-KW"/>
</dbReference>
<gene>
    <name evidence="6" type="ORF">GHN41_20330</name>
    <name evidence="5" type="ORF">GHN86_18715</name>
    <name evidence="7" type="ORF">GHO29_13290</name>
</gene>
<keyword evidence="2" id="KW-1005">Bacterial flagellum biogenesis</keyword>
<dbReference type="CDD" id="cd13401">
    <property type="entry name" value="Slt70-like"/>
    <property type="match status" value="1"/>
</dbReference>
<accession>A0A6A7Z3Q5</accession>
<evidence type="ECO:0000259" key="4">
    <source>
        <dbReference type="Pfam" id="PF10135"/>
    </source>
</evidence>
<organism evidence="5">
    <name type="scientific">Pseudomonas helleri</name>
    <dbReference type="NCBI Taxonomy" id="1608996"/>
    <lineage>
        <taxon>Bacteria</taxon>
        <taxon>Pseudomonadati</taxon>
        <taxon>Pseudomonadota</taxon>
        <taxon>Gammaproteobacteria</taxon>
        <taxon>Pseudomonadales</taxon>
        <taxon>Pseudomonadaceae</taxon>
        <taxon>Pseudomonas</taxon>
    </lineage>
</organism>